<reference evidence="1" key="1">
    <citation type="submission" date="2023-04" db="EMBL/GenBank/DDBJ databases">
        <title>Phytophthora fragariaefolia NBRC 109709.</title>
        <authorList>
            <person name="Ichikawa N."/>
            <person name="Sato H."/>
            <person name="Tonouchi N."/>
        </authorList>
    </citation>
    <scope>NUCLEOTIDE SEQUENCE</scope>
    <source>
        <strain evidence="1">NBRC 109709</strain>
    </source>
</reference>
<name>A0A9W7DD48_9STRA</name>
<gene>
    <name evidence="1" type="ORF">Pfra01_003059400</name>
</gene>
<organism evidence="1 2">
    <name type="scientific">Phytophthora fragariaefolia</name>
    <dbReference type="NCBI Taxonomy" id="1490495"/>
    <lineage>
        <taxon>Eukaryota</taxon>
        <taxon>Sar</taxon>
        <taxon>Stramenopiles</taxon>
        <taxon>Oomycota</taxon>
        <taxon>Peronosporomycetes</taxon>
        <taxon>Peronosporales</taxon>
        <taxon>Peronosporaceae</taxon>
        <taxon>Phytophthora</taxon>
    </lineage>
</organism>
<dbReference type="OrthoDB" id="128789at2759"/>
<protein>
    <submittedName>
        <fullName evidence="1">Unnamed protein product</fullName>
    </submittedName>
</protein>
<dbReference type="AlphaFoldDB" id="A0A9W7DD48"/>
<sequence>MPKLKLSLMTAAGPVNILQPVACLILDNKEDEFLLGNDVLKALGINVECQLELLAAPTCDDGDDDEALPEVVAGDNDAEAARKAVEALVQRALDEGFPADKVERLRTIVYAYAVWKLVLCNDPPTNVKPMRVRMKTGCRPMNRDIVQVFRAMCLEAKVDIRDWVHFIPAVQSNLNHTPVPSLANKAPVELFCAQPAASPLYFGFNGEDNTFLELGTTSS</sequence>
<evidence type="ECO:0000313" key="1">
    <source>
        <dbReference type="EMBL" id="GMG18191.1"/>
    </source>
</evidence>
<accession>A0A9W7DD48</accession>
<comment type="caution">
    <text evidence="1">The sequence shown here is derived from an EMBL/GenBank/DDBJ whole genome shotgun (WGS) entry which is preliminary data.</text>
</comment>
<keyword evidence="2" id="KW-1185">Reference proteome</keyword>
<evidence type="ECO:0000313" key="2">
    <source>
        <dbReference type="Proteomes" id="UP001165121"/>
    </source>
</evidence>
<dbReference type="Proteomes" id="UP001165121">
    <property type="component" value="Unassembled WGS sequence"/>
</dbReference>
<proteinExistence type="predicted"/>
<dbReference type="EMBL" id="BSXT01019276">
    <property type="protein sequence ID" value="GMG18191.1"/>
    <property type="molecule type" value="Genomic_DNA"/>
</dbReference>